<proteinExistence type="predicted"/>
<evidence type="ECO:0000313" key="2">
    <source>
        <dbReference type="Proteomes" id="UP000243859"/>
    </source>
</evidence>
<dbReference type="OrthoDB" id="7867799at2"/>
<organism evidence="1 2">
    <name type="scientific">Rhodovulum imhoffii</name>
    <dbReference type="NCBI Taxonomy" id="365340"/>
    <lineage>
        <taxon>Bacteria</taxon>
        <taxon>Pseudomonadati</taxon>
        <taxon>Pseudomonadota</taxon>
        <taxon>Alphaproteobacteria</taxon>
        <taxon>Rhodobacterales</taxon>
        <taxon>Paracoccaceae</taxon>
        <taxon>Rhodovulum</taxon>
    </lineage>
</organism>
<evidence type="ECO:0008006" key="3">
    <source>
        <dbReference type="Google" id="ProtNLM"/>
    </source>
</evidence>
<dbReference type="AlphaFoldDB" id="A0A2T5BTE8"/>
<protein>
    <recommendedName>
        <fullName evidence="3">DUF1127 domain-containing protein</fullName>
    </recommendedName>
</protein>
<gene>
    <name evidence="1" type="ORF">C8N32_10571</name>
</gene>
<evidence type="ECO:0000313" key="1">
    <source>
        <dbReference type="EMBL" id="PTN02701.1"/>
    </source>
</evidence>
<name>A0A2T5BTE8_9RHOB</name>
<reference evidence="1 2" key="1">
    <citation type="submission" date="2018-04" db="EMBL/GenBank/DDBJ databases">
        <title>Genomic Encyclopedia of Archaeal and Bacterial Type Strains, Phase II (KMG-II): from individual species to whole genera.</title>
        <authorList>
            <person name="Goeker M."/>
        </authorList>
    </citation>
    <scope>NUCLEOTIDE SEQUENCE [LARGE SCALE GENOMIC DNA]</scope>
    <source>
        <strain evidence="1 2">DSM 18064</strain>
    </source>
</reference>
<dbReference type="Proteomes" id="UP000243859">
    <property type="component" value="Unassembled WGS sequence"/>
</dbReference>
<dbReference type="EMBL" id="QAAA01000005">
    <property type="protein sequence ID" value="PTN02701.1"/>
    <property type="molecule type" value="Genomic_DNA"/>
</dbReference>
<dbReference type="RefSeq" id="WP_107891519.1">
    <property type="nucleotide sequence ID" value="NZ_NHSI01000057.1"/>
</dbReference>
<sequence>MAVVHTNISGGHTPLLNTVVERLARMMENHPRMRQIDHLNHTTDAELAARGLTRKDVVRHIFRDRYMV</sequence>
<accession>A0A2T5BTE8</accession>
<comment type="caution">
    <text evidence="1">The sequence shown here is derived from an EMBL/GenBank/DDBJ whole genome shotgun (WGS) entry which is preliminary data.</text>
</comment>
<keyword evidence="2" id="KW-1185">Reference proteome</keyword>